<feature type="region of interest" description="Disordered" evidence="1">
    <location>
        <begin position="108"/>
        <end position="142"/>
    </location>
</feature>
<feature type="transmembrane region" description="Helical" evidence="2">
    <location>
        <begin position="840"/>
        <end position="860"/>
    </location>
</feature>
<dbReference type="Gene3D" id="3.90.550.10">
    <property type="entry name" value="Spore Coat Polysaccharide Biosynthesis Protein SpsA, Chain A"/>
    <property type="match status" value="1"/>
</dbReference>
<dbReference type="Pfam" id="PF13641">
    <property type="entry name" value="Glyco_tranf_2_3"/>
    <property type="match status" value="1"/>
</dbReference>
<name>A0ABT5U087_9MICO</name>
<feature type="transmembrane region" description="Helical" evidence="2">
    <location>
        <begin position="711"/>
        <end position="731"/>
    </location>
</feature>
<keyword evidence="3" id="KW-0808">Transferase</keyword>
<keyword evidence="4" id="KW-1185">Reference proteome</keyword>
<dbReference type="PANTHER" id="PTHR43685:SF3">
    <property type="entry name" value="SLR2126 PROTEIN"/>
    <property type="match status" value="1"/>
</dbReference>
<dbReference type="SUPFAM" id="SSF53448">
    <property type="entry name" value="Nucleotide-diphospho-sugar transferases"/>
    <property type="match status" value="1"/>
</dbReference>
<keyword evidence="2" id="KW-1133">Transmembrane helix</keyword>
<feature type="region of interest" description="Disordered" evidence="1">
    <location>
        <begin position="625"/>
        <end position="645"/>
    </location>
</feature>
<keyword evidence="3" id="KW-0328">Glycosyltransferase</keyword>
<feature type="non-terminal residue" evidence="3">
    <location>
        <position position="1044"/>
    </location>
</feature>
<dbReference type="GO" id="GO:0016757">
    <property type="term" value="F:glycosyltransferase activity"/>
    <property type="evidence" value="ECO:0007669"/>
    <property type="project" value="UniProtKB-KW"/>
</dbReference>
<feature type="transmembrane region" description="Helical" evidence="2">
    <location>
        <begin position="672"/>
        <end position="705"/>
    </location>
</feature>
<protein>
    <submittedName>
        <fullName evidence="3">Glycosyltransferase</fullName>
        <ecNumber evidence="3">2.4.-.-</ecNumber>
    </submittedName>
</protein>
<reference evidence="3" key="1">
    <citation type="submission" date="2023-02" db="EMBL/GenBank/DDBJ databases">
        <title>Georgenia sp.10Sc9-8, isolated from a soil sample collected from the Taklamakan desert.</title>
        <authorList>
            <person name="Liu S."/>
        </authorList>
    </citation>
    <scope>NUCLEOTIDE SEQUENCE</scope>
    <source>
        <strain evidence="3">10Sc9-8</strain>
    </source>
</reference>
<dbReference type="EMBL" id="JARACI010001146">
    <property type="protein sequence ID" value="MDD9207722.1"/>
    <property type="molecule type" value="Genomic_DNA"/>
</dbReference>
<feature type="transmembrane region" description="Helical" evidence="2">
    <location>
        <begin position="444"/>
        <end position="464"/>
    </location>
</feature>
<evidence type="ECO:0000256" key="1">
    <source>
        <dbReference type="SAM" id="MobiDB-lite"/>
    </source>
</evidence>
<feature type="transmembrane region" description="Helical" evidence="2">
    <location>
        <begin position="775"/>
        <end position="793"/>
    </location>
</feature>
<feature type="transmembrane region" description="Helical" evidence="2">
    <location>
        <begin position="872"/>
        <end position="897"/>
    </location>
</feature>
<evidence type="ECO:0000256" key="2">
    <source>
        <dbReference type="SAM" id="Phobius"/>
    </source>
</evidence>
<feature type="transmembrane region" description="Helical" evidence="2">
    <location>
        <begin position="554"/>
        <end position="573"/>
    </location>
</feature>
<keyword evidence="2" id="KW-0472">Membrane</keyword>
<keyword evidence="2" id="KW-0812">Transmembrane</keyword>
<evidence type="ECO:0000313" key="3">
    <source>
        <dbReference type="EMBL" id="MDD9207722.1"/>
    </source>
</evidence>
<comment type="caution">
    <text evidence="3">The sequence shown here is derived from an EMBL/GenBank/DDBJ whole genome shotgun (WGS) entry which is preliminary data.</text>
</comment>
<evidence type="ECO:0000313" key="4">
    <source>
        <dbReference type="Proteomes" id="UP001165561"/>
    </source>
</evidence>
<proteinExistence type="predicted"/>
<organism evidence="3 4">
    <name type="scientific">Georgenia halotolerans</name>
    <dbReference type="NCBI Taxonomy" id="3028317"/>
    <lineage>
        <taxon>Bacteria</taxon>
        <taxon>Bacillati</taxon>
        <taxon>Actinomycetota</taxon>
        <taxon>Actinomycetes</taxon>
        <taxon>Micrococcales</taxon>
        <taxon>Bogoriellaceae</taxon>
        <taxon>Georgenia</taxon>
    </lineage>
</organism>
<dbReference type="InterPro" id="IPR050834">
    <property type="entry name" value="Glycosyltransf_2"/>
</dbReference>
<dbReference type="InterPro" id="IPR029044">
    <property type="entry name" value="Nucleotide-diphossugar_trans"/>
</dbReference>
<dbReference type="PANTHER" id="PTHR43685">
    <property type="entry name" value="GLYCOSYLTRANSFERASE"/>
    <property type="match status" value="1"/>
</dbReference>
<accession>A0ABT5U087</accession>
<dbReference type="Proteomes" id="UP001165561">
    <property type="component" value="Unassembled WGS sequence"/>
</dbReference>
<dbReference type="EC" id="2.4.-.-" evidence="3"/>
<gene>
    <name evidence="3" type="ORF">PU560_14795</name>
</gene>
<feature type="transmembrane region" description="Helical" evidence="2">
    <location>
        <begin position="321"/>
        <end position="342"/>
    </location>
</feature>
<feature type="transmembrane region" description="Helical" evidence="2">
    <location>
        <begin position="526"/>
        <end position="547"/>
    </location>
</feature>
<sequence>MADSPRTARPATLAVVVSAGVSTYLPRTLAGIAGQRHVPEAVLVVDVGAAGRDLGTGVPVHQAVTDSGLDARVPVRVVGAPEAATFGEAVRLGLEKYVALLARAERRGRGQDGGTGPRTLGAVSTGWRTGEMSPVSSGELRTVDPEGLGDGAAWLWLLHDDSAPDVEALDRLLHAAESGPSVAVAGAKQRGWAMPDRLLQVGLRATRSGRRVADIEPEEIDQGQHDDRDDVLAVGLAGALVRRDVWAELGGTDPVLGPFGDGLDLCRRARLAGYRVVVVPTAWVHHARASHLGLRGTAAVDEADQVPDPRRSFRARRTAQLYHWLTFAPTAALPLIVLWLVLLGPLRALARVAVKELSLAGAELAAVATVLSRGAEVRRARREVRRTRRVRPRELRPLEATGREVYRAARDRRRQQRAARRAAEAPSELEIAERAALARRRRTGLTVVLLLLSVLALVVLAPLLTAGTLTGGALLPADATASELWRAARSGWVPAGLGHPGPADPLWTVLAAPMTVLGPLGVSTNALVIALVVLAVPLAGASAWFAAGAATRSVLLRAWVAVVWALAPALLLGAGQGRLGALLAHLALPWVALGVARAVGVQRRDIIESGLVGAERVAVLEPAEPVGTAAGDPPTTGESADHAPASLPAAAVPGESAPAVAAARRAGTGSPAAAAGAGLALAVASAGAPVLLPVSLVLLLVVAAVVPRWRLVLVALPALALLGPVLTAVLAEPDTWRALLADPGAPFATAAPPAWQQLLGWPVPAAAAAVGPASWLPVAGGAVVVVAAALALLRGGGRAGAVRVGWVVALVGLVVAVAGARLAVGVGSGVTGQSDQLVRAWTGTALSLLTLGLLMAVAVAGDGLRARLGTGWLRVTAVVVGALMVAGPLLTAAHWVAGVREPDPAHELLALHGRPDSPVPALAAELQRGPQRARVLALTATQDGVHAEVWRDGGPQLSTTSTLVRARDLTGPPTDPQVTDLDPAETALAGSVAALSSGAATDAGTVLGEAAVGVVVVPPVSDDEDGVTGPAREALVSRLDATAG</sequence>
<feature type="transmembrane region" description="Helical" evidence="2">
    <location>
        <begin position="800"/>
        <end position="820"/>
    </location>
</feature>